<feature type="transmembrane region" description="Helical" evidence="6">
    <location>
        <begin position="153"/>
        <end position="171"/>
    </location>
</feature>
<evidence type="ECO:0000256" key="4">
    <source>
        <dbReference type="ARBA" id="ARBA00023136"/>
    </source>
</evidence>
<dbReference type="InterPro" id="IPR051533">
    <property type="entry name" value="WaaL-like"/>
</dbReference>
<keyword evidence="3 6" id="KW-1133">Transmembrane helix</keyword>
<dbReference type="Pfam" id="PF04932">
    <property type="entry name" value="Wzy_C"/>
    <property type="match status" value="1"/>
</dbReference>
<dbReference type="PANTHER" id="PTHR37422">
    <property type="entry name" value="TEICHURONIC ACID BIOSYNTHESIS PROTEIN TUAE"/>
    <property type="match status" value="1"/>
</dbReference>
<evidence type="ECO:0000256" key="1">
    <source>
        <dbReference type="ARBA" id="ARBA00004141"/>
    </source>
</evidence>
<dbReference type="EMBL" id="MFFS01000012">
    <property type="protein sequence ID" value="OGF22835.1"/>
    <property type="molecule type" value="Genomic_DNA"/>
</dbReference>
<dbReference type="InterPro" id="IPR007016">
    <property type="entry name" value="O-antigen_ligase-rel_domated"/>
</dbReference>
<reference evidence="8 9" key="1">
    <citation type="journal article" date="2016" name="Nat. Commun.">
        <title>Thousands of microbial genomes shed light on interconnected biogeochemical processes in an aquifer system.</title>
        <authorList>
            <person name="Anantharaman K."/>
            <person name="Brown C.T."/>
            <person name="Hug L.A."/>
            <person name="Sharon I."/>
            <person name="Castelle C.J."/>
            <person name="Probst A.J."/>
            <person name="Thomas B.C."/>
            <person name="Singh A."/>
            <person name="Wilkins M.J."/>
            <person name="Karaoz U."/>
            <person name="Brodie E.L."/>
            <person name="Williams K.H."/>
            <person name="Hubbard S.S."/>
            <person name="Banfield J.F."/>
        </authorList>
    </citation>
    <scope>NUCLEOTIDE SEQUENCE [LARGE SCALE GENOMIC DNA]</scope>
</reference>
<evidence type="ECO:0000313" key="8">
    <source>
        <dbReference type="EMBL" id="OGF22835.1"/>
    </source>
</evidence>
<comment type="subcellular location">
    <subcellularLocation>
        <location evidence="1">Membrane</location>
        <topology evidence="1">Multi-pass membrane protein</topology>
    </subcellularLocation>
</comment>
<accession>A0A1F5S7Z3</accession>
<dbReference type="Gene3D" id="1.25.40.10">
    <property type="entry name" value="Tetratricopeptide repeat domain"/>
    <property type="match status" value="2"/>
</dbReference>
<dbReference type="PROSITE" id="PS50005">
    <property type="entry name" value="TPR"/>
    <property type="match status" value="1"/>
</dbReference>
<feature type="transmembrane region" description="Helical" evidence="6">
    <location>
        <begin position="227"/>
        <end position="245"/>
    </location>
</feature>
<dbReference type="Proteomes" id="UP000178323">
    <property type="component" value="Unassembled WGS sequence"/>
</dbReference>
<feature type="transmembrane region" description="Helical" evidence="6">
    <location>
        <begin position="51"/>
        <end position="70"/>
    </location>
</feature>
<name>A0A1F5S7Z3_9BACT</name>
<evidence type="ECO:0000256" key="6">
    <source>
        <dbReference type="SAM" id="Phobius"/>
    </source>
</evidence>
<feature type="transmembrane region" description="Helical" evidence="6">
    <location>
        <begin position="366"/>
        <end position="383"/>
    </location>
</feature>
<feature type="domain" description="O-antigen ligase-related" evidence="7">
    <location>
        <begin position="185"/>
        <end position="343"/>
    </location>
</feature>
<organism evidence="8 9">
    <name type="scientific">Candidatus Falkowbacteria bacterium RBG_13_39_14</name>
    <dbReference type="NCBI Taxonomy" id="1797985"/>
    <lineage>
        <taxon>Bacteria</taxon>
        <taxon>Candidatus Falkowiibacteriota</taxon>
    </lineage>
</organism>
<dbReference type="Pfam" id="PF13181">
    <property type="entry name" value="TPR_8"/>
    <property type="match status" value="1"/>
</dbReference>
<feature type="repeat" description="TPR" evidence="5">
    <location>
        <begin position="677"/>
        <end position="710"/>
    </location>
</feature>
<dbReference type="AlphaFoldDB" id="A0A1F5S7Z3"/>
<feature type="transmembrane region" description="Helical" evidence="6">
    <location>
        <begin position="115"/>
        <end position="133"/>
    </location>
</feature>
<proteinExistence type="predicted"/>
<feature type="transmembrane region" description="Helical" evidence="6">
    <location>
        <begin position="201"/>
        <end position="220"/>
    </location>
</feature>
<keyword evidence="4 6" id="KW-0472">Membrane</keyword>
<evidence type="ECO:0000256" key="3">
    <source>
        <dbReference type="ARBA" id="ARBA00022989"/>
    </source>
</evidence>
<dbReference type="InterPro" id="IPR019734">
    <property type="entry name" value="TPR_rpt"/>
</dbReference>
<feature type="transmembrane region" description="Helical" evidence="6">
    <location>
        <begin position="330"/>
        <end position="354"/>
    </location>
</feature>
<dbReference type="GO" id="GO:0016020">
    <property type="term" value="C:membrane"/>
    <property type="evidence" value="ECO:0007669"/>
    <property type="project" value="UniProtKB-SubCell"/>
</dbReference>
<gene>
    <name evidence="8" type="ORF">A2Y83_02255</name>
</gene>
<feature type="transmembrane region" description="Helical" evidence="6">
    <location>
        <begin position="85"/>
        <end position="103"/>
    </location>
</feature>
<dbReference type="InterPro" id="IPR011990">
    <property type="entry name" value="TPR-like_helical_dom_sf"/>
</dbReference>
<dbReference type="PANTHER" id="PTHR37422:SF13">
    <property type="entry name" value="LIPOPOLYSACCHARIDE BIOSYNTHESIS PROTEIN PA4999-RELATED"/>
    <property type="match status" value="1"/>
</dbReference>
<evidence type="ECO:0000256" key="5">
    <source>
        <dbReference type="PROSITE-ProRule" id="PRU00339"/>
    </source>
</evidence>
<protein>
    <recommendedName>
        <fullName evidence="7">O-antigen ligase-related domain-containing protein</fullName>
    </recommendedName>
</protein>
<evidence type="ECO:0000259" key="7">
    <source>
        <dbReference type="Pfam" id="PF04932"/>
    </source>
</evidence>
<feature type="transmembrane region" description="Helical" evidence="6">
    <location>
        <begin position="389"/>
        <end position="406"/>
    </location>
</feature>
<evidence type="ECO:0000313" key="9">
    <source>
        <dbReference type="Proteomes" id="UP000178323"/>
    </source>
</evidence>
<evidence type="ECO:0000256" key="2">
    <source>
        <dbReference type="ARBA" id="ARBA00022692"/>
    </source>
</evidence>
<feature type="transmembrane region" description="Helical" evidence="6">
    <location>
        <begin position="20"/>
        <end position="39"/>
    </location>
</feature>
<dbReference type="STRING" id="1797985.A2Y83_02255"/>
<keyword evidence="5" id="KW-0802">TPR repeat</keyword>
<keyword evidence="2 6" id="KW-0812">Transmembrane</keyword>
<sequence length="722" mass="82297">MLTPLLVFRSLLFPFITSKAFYFRIIIELLAAVYLLFIYQYPNYIPRKNALTAAIFIFSGIFVLTSFTGIDFNLSFWSDIERMEGAFGFLHLALYFIIIMTVFRSKEDWHKLLHIFWGVLIALCLYGLGQKIGINGLLLSGDVRISSTLGNSAYLGGMALFSISLSLLFFLKAKHLLLKISYALVLIFNLIILLFTGTRGAYLGFAAGIFLCLLLYAILMKNKKMRMVLAAILCFFILGGALLILNSEKPIVKENYYLYRLSHFSFKDATLNTRLISWKAGLRGFLERPVFGVGSGNYAYFFDKYFPPIFYSYTSSQTYFDHAHNTLVDIITTMGIFGILSYLAIWAIIVFYLISNFKENNIDLNEFVILASLLAAYFIQNIFVFDCLASFIAFFIFLGYIAYPIYNQSAVHFERENVKRKFNPGAACIVFAFSSFLIINYNLIPAKAMTESVRGQYEIIGNRDLVKGYELYKKSLSHGTVLDRDIRSSFINILISNGYAFFKSDKDKFLQGLDFAISLGEKNLSLNNEDTMMNLQLGQLYNLKGQATESGFDLSRGEFYLRKALSLSPGRLQIHFLLAQNRLLAGDKEEAVRILEKAKSLNSEYAECYTTLLKAYIYLGDHEKAYNLIWEAIAGKIGGFGEEENIYEATNYFMQKKEYDKLEVLYEWLLERDSENAFLMARLAAVYANLGKTEEAREMVNAAVELDPGLEEDGERFLEGLK</sequence>
<dbReference type="SMART" id="SM00028">
    <property type="entry name" value="TPR"/>
    <property type="match status" value="3"/>
</dbReference>
<dbReference type="SUPFAM" id="SSF48452">
    <property type="entry name" value="TPR-like"/>
    <property type="match status" value="1"/>
</dbReference>
<feature type="transmembrane region" description="Helical" evidence="6">
    <location>
        <begin position="426"/>
        <end position="444"/>
    </location>
</feature>
<feature type="transmembrane region" description="Helical" evidence="6">
    <location>
        <begin position="176"/>
        <end position="195"/>
    </location>
</feature>
<comment type="caution">
    <text evidence="8">The sequence shown here is derived from an EMBL/GenBank/DDBJ whole genome shotgun (WGS) entry which is preliminary data.</text>
</comment>